<dbReference type="InterPro" id="IPR003474">
    <property type="entry name" value="Glcn_transporter"/>
</dbReference>
<feature type="transmembrane region" description="Helical" evidence="1">
    <location>
        <begin position="7"/>
        <end position="27"/>
    </location>
</feature>
<feature type="transmembrane region" description="Helical" evidence="1">
    <location>
        <begin position="179"/>
        <end position="200"/>
    </location>
</feature>
<evidence type="ECO:0000313" key="2">
    <source>
        <dbReference type="EMBL" id="KGE86372.1"/>
    </source>
</evidence>
<dbReference type="Proteomes" id="UP000029736">
    <property type="component" value="Unassembled WGS sequence"/>
</dbReference>
<feature type="transmembrane region" description="Helical" evidence="1">
    <location>
        <begin position="331"/>
        <end position="349"/>
    </location>
</feature>
<dbReference type="Pfam" id="PF02447">
    <property type="entry name" value="GntP_permease"/>
    <property type="match status" value="1"/>
</dbReference>
<organism evidence="2 3">
    <name type="scientific">Phaeodactylibacter xiamenensis</name>
    <dbReference type="NCBI Taxonomy" id="1524460"/>
    <lineage>
        <taxon>Bacteria</taxon>
        <taxon>Pseudomonadati</taxon>
        <taxon>Bacteroidota</taxon>
        <taxon>Saprospiria</taxon>
        <taxon>Saprospirales</taxon>
        <taxon>Haliscomenobacteraceae</taxon>
        <taxon>Phaeodactylibacter</taxon>
    </lineage>
</organism>
<accession>A0A098S5C0</accession>
<feature type="transmembrane region" description="Helical" evidence="1">
    <location>
        <begin position="256"/>
        <end position="278"/>
    </location>
</feature>
<dbReference type="GO" id="GO:0015128">
    <property type="term" value="F:gluconate transmembrane transporter activity"/>
    <property type="evidence" value="ECO:0007669"/>
    <property type="project" value="InterPro"/>
</dbReference>
<reference evidence="2 3" key="1">
    <citation type="journal article" date="2014" name="Int. J. Syst. Evol. Microbiol.">
        <title>Phaeodactylibacter xiamenensis gen. nov., sp. nov., a member of the family Saprospiraceae isolated from the marine alga Phaeodactylum tricornutum.</title>
        <authorList>
            <person name="Chen Z.Jr."/>
            <person name="Lei X."/>
            <person name="Lai Q."/>
            <person name="Li Y."/>
            <person name="Zhang B."/>
            <person name="Zhang J."/>
            <person name="Zhang H."/>
            <person name="Yang L."/>
            <person name="Zheng W."/>
            <person name="Tian Y."/>
            <person name="Yu Z."/>
            <person name="Xu H.Jr."/>
            <person name="Zheng T."/>
        </authorList>
    </citation>
    <scope>NUCLEOTIDE SEQUENCE [LARGE SCALE GENOMIC DNA]</scope>
    <source>
        <strain evidence="2 3">KD52</strain>
    </source>
</reference>
<feature type="transmembrane region" description="Helical" evidence="1">
    <location>
        <begin position="290"/>
        <end position="311"/>
    </location>
</feature>
<feature type="transmembrane region" description="Helical" evidence="1">
    <location>
        <begin position="62"/>
        <end position="80"/>
    </location>
</feature>
<feature type="transmembrane region" description="Helical" evidence="1">
    <location>
        <begin position="33"/>
        <end position="55"/>
    </location>
</feature>
<keyword evidence="1" id="KW-0812">Transmembrane</keyword>
<gene>
    <name evidence="2" type="ORF">IX84_21485</name>
</gene>
<sequence>MLTGIPLLLAIIAAIVLIIVLSARLGVHPLLSLLSATLFLGLAAGMPLSGLITAINEGFGGLMGYIGLIVVFGSIIGYILEKSGAAHRLAIALLSSVGKGRPALTMSAIGAITSIPVFCDSGFIILSGLNDAVARQSGVKKGVLALSLSAGLYTTHTLVPPTPGPIAAAGNLGAADYLGTIMLLGLLVALPTMLVAVFLAKRLGQRLELPELVAEAPETGTLPSLGRSVLPILLPILLIAAGSVLKLLGYDGPGTSLLLFLSHPLIALMLGTVAALWLMPKWDSAHLSGWIGEGIKLAGPILIITGAGGAFGGVLKATPVADLVEGSLGSGGYAGAGVLVVAFLIAAFLKTAQGSSTNALVITSSLLAPVVLQLGMENPVELSLLVLSIGGGAMTVSHANDSYFWVVTQFSGMEMREAYRSFTLITAAQGATVLVGVLVLYWVLG</sequence>
<feature type="transmembrane region" description="Helical" evidence="1">
    <location>
        <begin position="229"/>
        <end position="250"/>
    </location>
</feature>
<feature type="transmembrane region" description="Helical" evidence="1">
    <location>
        <begin position="421"/>
        <end position="444"/>
    </location>
</feature>
<protein>
    <submittedName>
        <fullName evidence="2">Gluconate transporter</fullName>
    </submittedName>
</protein>
<dbReference type="EMBL" id="JPOS01000079">
    <property type="protein sequence ID" value="KGE86372.1"/>
    <property type="molecule type" value="Genomic_DNA"/>
</dbReference>
<evidence type="ECO:0000313" key="3">
    <source>
        <dbReference type="Proteomes" id="UP000029736"/>
    </source>
</evidence>
<proteinExistence type="predicted"/>
<keyword evidence="3" id="KW-1185">Reference proteome</keyword>
<dbReference type="STRING" id="1524460.IX84_21485"/>
<keyword evidence="1" id="KW-1133">Transmembrane helix</keyword>
<name>A0A098S5C0_9BACT</name>
<comment type="caution">
    <text evidence="2">The sequence shown here is derived from an EMBL/GenBank/DDBJ whole genome shotgun (WGS) entry which is preliminary data.</text>
</comment>
<evidence type="ECO:0000256" key="1">
    <source>
        <dbReference type="SAM" id="Phobius"/>
    </source>
</evidence>
<dbReference type="AlphaFoldDB" id="A0A098S5C0"/>
<dbReference type="PANTHER" id="PTHR30354">
    <property type="entry name" value="GNT FAMILY GLUCONATE TRANSPORTER"/>
    <property type="match status" value="1"/>
</dbReference>
<keyword evidence="1" id="KW-0472">Membrane</keyword>
<dbReference type="RefSeq" id="WP_173426316.1">
    <property type="nucleotide sequence ID" value="NZ_JBKAGJ010000010.1"/>
</dbReference>
<dbReference type="PANTHER" id="PTHR30354:SF11">
    <property type="entry name" value="PERMEASE"/>
    <property type="match status" value="1"/>
</dbReference>
<dbReference type="GO" id="GO:0005886">
    <property type="term" value="C:plasma membrane"/>
    <property type="evidence" value="ECO:0007669"/>
    <property type="project" value="TreeGrafter"/>
</dbReference>
<feature type="transmembrane region" description="Helical" evidence="1">
    <location>
        <begin position="103"/>
        <end position="130"/>
    </location>
</feature>